<keyword evidence="2" id="KW-0479">Metal-binding</keyword>
<dbReference type="RefSeq" id="WP_091720140.1">
    <property type="nucleotide sequence ID" value="NZ_FNHS01000015.1"/>
</dbReference>
<comment type="catalytic activity">
    <reaction evidence="2">
        <text>thiamine phosphate + ATP = thiamine diphosphate + ADP</text>
        <dbReference type="Rhea" id="RHEA:15913"/>
        <dbReference type="ChEBI" id="CHEBI:30616"/>
        <dbReference type="ChEBI" id="CHEBI:37575"/>
        <dbReference type="ChEBI" id="CHEBI:58937"/>
        <dbReference type="ChEBI" id="CHEBI:456216"/>
        <dbReference type="EC" id="2.7.4.16"/>
    </reaction>
</comment>
<dbReference type="GO" id="GO:0009030">
    <property type="term" value="F:thiamine-phosphate kinase activity"/>
    <property type="evidence" value="ECO:0007669"/>
    <property type="project" value="UniProtKB-UniRule"/>
</dbReference>
<feature type="binding site" evidence="2">
    <location>
        <position position="222"/>
    </location>
    <ligand>
        <name>ATP</name>
        <dbReference type="ChEBI" id="CHEBI:30616"/>
    </ligand>
</feature>
<dbReference type="EMBL" id="FNHS01000015">
    <property type="protein sequence ID" value="SDO15928.1"/>
    <property type="molecule type" value="Genomic_DNA"/>
</dbReference>
<keyword evidence="2" id="KW-0460">Magnesium</keyword>
<dbReference type="CDD" id="cd02194">
    <property type="entry name" value="ThiL"/>
    <property type="match status" value="1"/>
</dbReference>
<evidence type="ECO:0000313" key="6">
    <source>
        <dbReference type="Proteomes" id="UP000198704"/>
    </source>
</evidence>
<keyword evidence="2" id="KW-0067">ATP-binding</keyword>
<feature type="binding site" evidence="2">
    <location>
        <begin position="123"/>
        <end position="124"/>
    </location>
    <ligand>
        <name>ATP</name>
        <dbReference type="ChEBI" id="CHEBI:30616"/>
    </ligand>
</feature>
<keyword evidence="1 2" id="KW-0784">Thiamine biosynthesis</keyword>
<keyword evidence="6" id="KW-1185">Reference proteome</keyword>
<dbReference type="GO" id="GO:0005524">
    <property type="term" value="F:ATP binding"/>
    <property type="evidence" value="ECO:0007669"/>
    <property type="project" value="UniProtKB-UniRule"/>
</dbReference>
<dbReference type="EC" id="2.7.4.16" evidence="2"/>
<comment type="miscellaneous">
    <text evidence="2">Reaction mechanism of ThiL seems to utilize a direct, inline transfer of the gamma-phosphate of ATP to TMP rather than a phosphorylated enzyme intermediate.</text>
</comment>
<dbReference type="PANTHER" id="PTHR30270">
    <property type="entry name" value="THIAMINE-MONOPHOSPHATE KINASE"/>
    <property type="match status" value="1"/>
</dbReference>
<evidence type="ECO:0000259" key="4">
    <source>
        <dbReference type="Pfam" id="PF02769"/>
    </source>
</evidence>
<feature type="binding site" evidence="2">
    <location>
        <position position="124"/>
    </location>
    <ligand>
        <name>Mg(2+)</name>
        <dbReference type="ChEBI" id="CHEBI:18420"/>
        <label>1</label>
    </ligand>
</feature>
<feature type="binding site" evidence="2">
    <location>
        <position position="76"/>
    </location>
    <ligand>
        <name>Mg(2+)</name>
        <dbReference type="ChEBI" id="CHEBI:18420"/>
        <label>3</label>
    </ligand>
</feature>
<dbReference type="SUPFAM" id="SSF56042">
    <property type="entry name" value="PurM C-terminal domain-like"/>
    <property type="match status" value="1"/>
</dbReference>
<dbReference type="PANTHER" id="PTHR30270:SF0">
    <property type="entry name" value="THIAMINE-MONOPHOSPHATE KINASE"/>
    <property type="match status" value="1"/>
</dbReference>
<evidence type="ECO:0000256" key="1">
    <source>
        <dbReference type="ARBA" id="ARBA00022977"/>
    </source>
</evidence>
<dbReference type="Pfam" id="PF02769">
    <property type="entry name" value="AIRS_C"/>
    <property type="match status" value="1"/>
</dbReference>
<comment type="similarity">
    <text evidence="2">Belongs to the thiamine-monophosphate kinase family.</text>
</comment>
<dbReference type="STRING" id="582672.SAMN05216360_115160"/>
<reference evidence="6" key="1">
    <citation type="submission" date="2016-10" db="EMBL/GenBank/DDBJ databases">
        <authorList>
            <person name="Varghese N."/>
            <person name="Submissions S."/>
        </authorList>
    </citation>
    <scope>NUCLEOTIDE SEQUENCE [LARGE SCALE GENOMIC DNA]</scope>
    <source>
        <strain evidence="6">BL47</strain>
    </source>
</reference>
<feature type="binding site" evidence="2">
    <location>
        <position position="31"/>
    </location>
    <ligand>
        <name>Mg(2+)</name>
        <dbReference type="ChEBI" id="CHEBI:18420"/>
        <label>3</label>
    </ligand>
</feature>
<feature type="binding site" evidence="2">
    <location>
        <position position="48"/>
    </location>
    <ligand>
        <name>Mg(2+)</name>
        <dbReference type="ChEBI" id="CHEBI:18420"/>
        <label>1</label>
    </ligand>
</feature>
<keyword evidence="2" id="KW-0808">Transferase</keyword>
<dbReference type="InterPro" id="IPR006283">
    <property type="entry name" value="ThiL-like"/>
</dbReference>
<feature type="binding site" evidence="2">
    <location>
        <position position="47"/>
    </location>
    <ligand>
        <name>Mg(2+)</name>
        <dbReference type="ChEBI" id="CHEBI:18420"/>
        <label>1</label>
    </ligand>
</feature>
<dbReference type="UniPathway" id="UPA00060">
    <property type="reaction ID" value="UER00142"/>
</dbReference>
<keyword evidence="2" id="KW-0547">Nucleotide-binding</keyword>
<gene>
    <name evidence="2" type="primary">thiL</name>
    <name evidence="5" type="ORF">SAMN05216360_115160</name>
</gene>
<sequence length="331" mass="33588">MAGPVRASEEGLIARYFAPLAGPGADGLRDDAATLTPSPGHDLVLTTDAIVAGVHYFPDDPPASIARKALGVNLSDIAAKGAVPRGFLLTLALPDDWTEDWLAGFSSGLGAAAAEASCPLLGGDTVRSGGPALIGVTLMGEVPAGAIVRRNTARIGDRICVTGTIGDAALGLRLRLEPDASWAGGLDPALRAVLADRYLHPRPRLAAAPAVRRHATASMDVSDGLAGDLAKMLGAGRSARIDVAAVPLSEAARRACAAEPGLIEAVLTGGDDYEILCTVAPEAFEAFRTEAEAAGVPLTAIGTVTAGDAPPCFAMTDGTTHVFVAGAFSHF</sequence>
<dbReference type="GO" id="GO:0009228">
    <property type="term" value="P:thiamine biosynthetic process"/>
    <property type="evidence" value="ECO:0007669"/>
    <property type="project" value="UniProtKB-KW"/>
</dbReference>
<comment type="function">
    <text evidence="2">Catalyzes the ATP-dependent phosphorylation of thiamine-monophosphate (TMP) to form thiamine-pyrophosphate (TPP), the active form of vitamin B1.</text>
</comment>
<feature type="binding site" evidence="2">
    <location>
        <position position="328"/>
    </location>
    <ligand>
        <name>substrate</name>
    </ligand>
</feature>
<feature type="binding site" evidence="2">
    <location>
        <position position="46"/>
    </location>
    <ligand>
        <name>Mg(2+)</name>
        <dbReference type="ChEBI" id="CHEBI:18420"/>
        <label>4</label>
    </ligand>
</feature>
<dbReference type="HAMAP" id="MF_02128">
    <property type="entry name" value="TMP_kinase"/>
    <property type="match status" value="1"/>
</dbReference>
<dbReference type="InterPro" id="IPR036676">
    <property type="entry name" value="PurM-like_C_sf"/>
</dbReference>
<dbReference type="InterPro" id="IPR010918">
    <property type="entry name" value="PurM-like_C_dom"/>
</dbReference>
<feature type="binding site" evidence="2">
    <location>
        <position position="55"/>
    </location>
    <ligand>
        <name>substrate</name>
    </ligand>
</feature>
<keyword evidence="2 5" id="KW-0418">Kinase</keyword>
<feature type="binding site" evidence="2">
    <location>
        <position position="48"/>
    </location>
    <ligand>
        <name>Mg(2+)</name>
        <dbReference type="ChEBI" id="CHEBI:18420"/>
        <label>2</label>
    </ligand>
</feature>
<dbReference type="GO" id="GO:0009229">
    <property type="term" value="P:thiamine diphosphate biosynthetic process"/>
    <property type="evidence" value="ECO:0007669"/>
    <property type="project" value="UniProtKB-UniRule"/>
</dbReference>
<protein>
    <recommendedName>
        <fullName evidence="2">Thiamine-monophosphate kinase</fullName>
        <shortName evidence="2">TMP kinase</shortName>
        <shortName evidence="2">Thiamine-phosphate kinase</shortName>
        <ecNumber evidence="2">2.7.4.16</ecNumber>
    </recommendedName>
</protein>
<dbReference type="OrthoDB" id="9802811at2"/>
<dbReference type="PIRSF" id="PIRSF005303">
    <property type="entry name" value="Thiam_monoph_kin"/>
    <property type="match status" value="1"/>
</dbReference>
<feature type="binding site" evidence="2">
    <location>
        <position position="271"/>
    </location>
    <ligand>
        <name>substrate</name>
    </ligand>
</feature>
<evidence type="ECO:0000313" key="5">
    <source>
        <dbReference type="EMBL" id="SDO15928.1"/>
    </source>
</evidence>
<dbReference type="GO" id="GO:0000287">
    <property type="term" value="F:magnesium ion binding"/>
    <property type="evidence" value="ECO:0007669"/>
    <property type="project" value="UniProtKB-UniRule"/>
</dbReference>
<feature type="binding site" evidence="2">
    <location>
        <position position="150"/>
    </location>
    <ligand>
        <name>ATP</name>
        <dbReference type="ChEBI" id="CHEBI:30616"/>
    </ligand>
</feature>
<name>A0A1H0H9Y0_9HYPH</name>
<feature type="domain" description="PurM-like N-terminal" evidence="3">
    <location>
        <begin position="30"/>
        <end position="142"/>
    </location>
</feature>
<dbReference type="NCBIfam" id="TIGR01379">
    <property type="entry name" value="thiL"/>
    <property type="match status" value="1"/>
</dbReference>
<dbReference type="Pfam" id="PF00586">
    <property type="entry name" value="AIRS"/>
    <property type="match status" value="1"/>
</dbReference>
<comment type="caution">
    <text evidence="2">Lacks conserved residue(s) required for the propagation of feature annotation.</text>
</comment>
<feature type="domain" description="PurM-like C-terminal" evidence="4">
    <location>
        <begin position="155"/>
        <end position="308"/>
    </location>
</feature>
<dbReference type="Gene3D" id="3.90.650.10">
    <property type="entry name" value="PurM-like C-terminal domain"/>
    <property type="match status" value="1"/>
</dbReference>
<dbReference type="SUPFAM" id="SSF55326">
    <property type="entry name" value="PurM N-terminal domain-like"/>
    <property type="match status" value="1"/>
</dbReference>
<feature type="binding site" evidence="2">
    <location>
        <position position="220"/>
    </location>
    <ligand>
        <name>Mg(2+)</name>
        <dbReference type="ChEBI" id="CHEBI:18420"/>
        <label>3</label>
    </ligand>
</feature>
<dbReference type="Gene3D" id="3.30.1330.10">
    <property type="entry name" value="PurM-like, N-terminal domain"/>
    <property type="match status" value="1"/>
</dbReference>
<dbReference type="Proteomes" id="UP000198704">
    <property type="component" value="Unassembled WGS sequence"/>
</dbReference>
<feature type="binding site" evidence="2">
    <location>
        <position position="76"/>
    </location>
    <ligand>
        <name>Mg(2+)</name>
        <dbReference type="ChEBI" id="CHEBI:18420"/>
        <label>2</label>
    </ligand>
</feature>
<feature type="binding site" evidence="2">
    <location>
        <position position="31"/>
    </location>
    <ligand>
        <name>Mg(2+)</name>
        <dbReference type="ChEBI" id="CHEBI:18420"/>
        <label>4</label>
    </ligand>
</feature>
<evidence type="ECO:0000256" key="2">
    <source>
        <dbReference type="HAMAP-Rule" id="MF_02128"/>
    </source>
</evidence>
<feature type="binding site" evidence="2">
    <location>
        <position position="76"/>
    </location>
    <ligand>
        <name>Mg(2+)</name>
        <dbReference type="ChEBI" id="CHEBI:18420"/>
        <label>4</label>
    </ligand>
</feature>
<accession>A0A1H0H9Y0</accession>
<feature type="binding site" evidence="2">
    <location>
        <position position="223"/>
    </location>
    <ligand>
        <name>Mg(2+)</name>
        <dbReference type="ChEBI" id="CHEBI:18420"/>
        <label>5</label>
    </ligand>
</feature>
<proteinExistence type="inferred from homology"/>
<comment type="pathway">
    <text evidence="2">Cofactor biosynthesis; thiamine diphosphate biosynthesis; thiamine diphosphate from thiamine phosphate: step 1/1.</text>
</comment>
<evidence type="ECO:0000259" key="3">
    <source>
        <dbReference type="Pfam" id="PF00586"/>
    </source>
</evidence>
<organism evidence="5 6">
    <name type="scientific">Methylobacterium phyllostachyos</name>
    <dbReference type="NCBI Taxonomy" id="582672"/>
    <lineage>
        <taxon>Bacteria</taxon>
        <taxon>Pseudomonadati</taxon>
        <taxon>Pseudomonadota</taxon>
        <taxon>Alphaproteobacteria</taxon>
        <taxon>Hyphomicrobiales</taxon>
        <taxon>Methylobacteriaceae</taxon>
        <taxon>Methylobacterium</taxon>
    </lineage>
</organism>
<dbReference type="AlphaFoldDB" id="A0A1H0H9Y0"/>
<dbReference type="InterPro" id="IPR016188">
    <property type="entry name" value="PurM-like_N"/>
</dbReference>
<dbReference type="InterPro" id="IPR036921">
    <property type="entry name" value="PurM-like_N_sf"/>
</dbReference>